<dbReference type="Gene3D" id="2.60.40.3830">
    <property type="match status" value="1"/>
</dbReference>
<organism evidence="2 3">
    <name type="scientific">Alkalibacillus haloalkaliphilus</name>
    <dbReference type="NCBI Taxonomy" id="94136"/>
    <lineage>
        <taxon>Bacteria</taxon>
        <taxon>Bacillati</taxon>
        <taxon>Bacillota</taxon>
        <taxon>Bacilli</taxon>
        <taxon>Bacillales</taxon>
        <taxon>Bacillaceae</taxon>
        <taxon>Alkalibacillus</taxon>
    </lineage>
</organism>
<evidence type="ECO:0000256" key="1">
    <source>
        <dbReference type="SAM" id="SignalP"/>
    </source>
</evidence>
<name>A0A511W2D6_9BACI</name>
<keyword evidence="3" id="KW-1185">Reference proteome</keyword>
<sequence>MKKYYLLLVSLLMLFSLFIAGCTQEENWEESEMFESNGYTMLGIEDRLGFIYDDDVTRFYAGEANKYMWHFWGEDDEFDAREVTVNATHELNDNTITLIDGQTLGSANNGADKHMPSNMSLPKSGMWKLDAYVGDTLHGSVFVKVYEE</sequence>
<feature type="chain" id="PRO_5038656597" description="DUF4871 domain-containing protein" evidence="1">
    <location>
        <begin position="21"/>
        <end position="148"/>
    </location>
</feature>
<evidence type="ECO:0008006" key="4">
    <source>
        <dbReference type="Google" id="ProtNLM"/>
    </source>
</evidence>
<feature type="signal peptide" evidence="1">
    <location>
        <begin position="1"/>
        <end position="20"/>
    </location>
</feature>
<dbReference type="PROSITE" id="PS51257">
    <property type="entry name" value="PROKAR_LIPOPROTEIN"/>
    <property type="match status" value="1"/>
</dbReference>
<dbReference type="InterPro" id="IPR032366">
    <property type="entry name" value="DUF4871"/>
</dbReference>
<evidence type="ECO:0000313" key="3">
    <source>
        <dbReference type="Proteomes" id="UP000321440"/>
    </source>
</evidence>
<proteinExistence type="predicted"/>
<dbReference type="Proteomes" id="UP000321440">
    <property type="component" value="Unassembled WGS sequence"/>
</dbReference>
<reference evidence="2 3" key="1">
    <citation type="submission" date="2019-07" db="EMBL/GenBank/DDBJ databases">
        <title>Whole genome shotgun sequence of Alkalibacillus haloalkaliphilus NBRC 103110.</title>
        <authorList>
            <person name="Hosoyama A."/>
            <person name="Uohara A."/>
            <person name="Ohji S."/>
            <person name="Ichikawa N."/>
        </authorList>
    </citation>
    <scope>NUCLEOTIDE SEQUENCE [LARGE SCALE GENOMIC DNA]</scope>
    <source>
        <strain evidence="2 3">NBRC 103110</strain>
    </source>
</reference>
<gene>
    <name evidence="2" type="ORF">AHA02nite_10100</name>
</gene>
<keyword evidence="1" id="KW-0732">Signal</keyword>
<dbReference type="EMBL" id="BJYA01000003">
    <property type="protein sequence ID" value="GEN45234.1"/>
    <property type="molecule type" value="Genomic_DNA"/>
</dbReference>
<dbReference type="Pfam" id="PF16167">
    <property type="entry name" value="DUF4871"/>
    <property type="match status" value="1"/>
</dbReference>
<dbReference type="RefSeq" id="WP_146814989.1">
    <property type="nucleotide sequence ID" value="NZ_BJYA01000003.1"/>
</dbReference>
<accession>A0A511W2D6</accession>
<dbReference type="OrthoDB" id="2381403at2"/>
<evidence type="ECO:0000313" key="2">
    <source>
        <dbReference type="EMBL" id="GEN45234.1"/>
    </source>
</evidence>
<comment type="caution">
    <text evidence="2">The sequence shown here is derived from an EMBL/GenBank/DDBJ whole genome shotgun (WGS) entry which is preliminary data.</text>
</comment>
<dbReference type="AlphaFoldDB" id="A0A511W2D6"/>
<protein>
    <recommendedName>
        <fullName evidence="4">DUF4871 domain-containing protein</fullName>
    </recommendedName>
</protein>